<gene>
    <name evidence="2" type="ORF">ACFQVD_09195</name>
</gene>
<feature type="region of interest" description="Disordered" evidence="1">
    <location>
        <begin position="39"/>
        <end position="60"/>
    </location>
</feature>
<sequence>MTTDTVTLRPVGRVVGGRSEMVEDDWHDVRAVIRLDGETFTQAEHPRPSTSASSNGELLI</sequence>
<proteinExistence type="predicted"/>
<protein>
    <submittedName>
        <fullName evidence="2">Uncharacterized protein</fullName>
    </submittedName>
</protein>
<accession>A0ABW2SWN8</accession>
<dbReference type="Proteomes" id="UP001596514">
    <property type="component" value="Unassembled WGS sequence"/>
</dbReference>
<name>A0ABW2SWN8_9ACTN</name>
<evidence type="ECO:0000313" key="2">
    <source>
        <dbReference type="EMBL" id="MFC7600272.1"/>
    </source>
</evidence>
<comment type="caution">
    <text evidence="2">The sequence shown here is derived from an EMBL/GenBank/DDBJ whole genome shotgun (WGS) entry which is preliminary data.</text>
</comment>
<keyword evidence="3" id="KW-1185">Reference proteome</keyword>
<dbReference type="RefSeq" id="WP_343970995.1">
    <property type="nucleotide sequence ID" value="NZ_BAAAGK010000088.1"/>
</dbReference>
<reference evidence="3" key="1">
    <citation type="journal article" date="2019" name="Int. J. Syst. Evol. Microbiol.">
        <title>The Global Catalogue of Microorganisms (GCM) 10K type strain sequencing project: providing services to taxonomists for standard genome sequencing and annotation.</title>
        <authorList>
            <consortium name="The Broad Institute Genomics Platform"/>
            <consortium name="The Broad Institute Genome Sequencing Center for Infectious Disease"/>
            <person name="Wu L."/>
            <person name="Ma J."/>
        </authorList>
    </citation>
    <scope>NUCLEOTIDE SEQUENCE [LARGE SCALE GENOMIC DNA]</scope>
    <source>
        <strain evidence="3">JCM 10083</strain>
    </source>
</reference>
<feature type="compositionally biased region" description="Polar residues" evidence="1">
    <location>
        <begin position="48"/>
        <end position="60"/>
    </location>
</feature>
<evidence type="ECO:0000256" key="1">
    <source>
        <dbReference type="SAM" id="MobiDB-lite"/>
    </source>
</evidence>
<organism evidence="2 3">
    <name type="scientific">Streptosporangium amethystogenes subsp. fukuiense</name>
    <dbReference type="NCBI Taxonomy" id="698418"/>
    <lineage>
        <taxon>Bacteria</taxon>
        <taxon>Bacillati</taxon>
        <taxon>Actinomycetota</taxon>
        <taxon>Actinomycetes</taxon>
        <taxon>Streptosporangiales</taxon>
        <taxon>Streptosporangiaceae</taxon>
        <taxon>Streptosporangium</taxon>
    </lineage>
</organism>
<evidence type="ECO:0000313" key="3">
    <source>
        <dbReference type="Proteomes" id="UP001596514"/>
    </source>
</evidence>
<dbReference type="EMBL" id="JBHTEE010000001">
    <property type="protein sequence ID" value="MFC7600272.1"/>
    <property type="molecule type" value="Genomic_DNA"/>
</dbReference>